<proteinExistence type="predicted"/>
<name>A0A154QEA1_9GAMM</name>
<dbReference type="InterPro" id="IPR021647">
    <property type="entry name" value="CusF_Ec"/>
</dbReference>
<dbReference type="RefSeq" id="WP_027485197.1">
    <property type="nucleotide sequence ID" value="NZ_LVJS01000054.1"/>
</dbReference>
<feature type="chain" id="PRO_5007599774" evidence="1">
    <location>
        <begin position="22"/>
        <end position="116"/>
    </location>
</feature>
<gene>
    <name evidence="2" type="ORF">RHOFW104T7_17240</name>
</gene>
<dbReference type="Pfam" id="PF11604">
    <property type="entry name" value="CusF_Ec"/>
    <property type="match status" value="1"/>
</dbReference>
<dbReference type="AlphaFoldDB" id="A0A154QEA1"/>
<evidence type="ECO:0000313" key="2">
    <source>
        <dbReference type="EMBL" id="KZC22564.1"/>
    </source>
</evidence>
<accession>A0A154QEA1</accession>
<evidence type="ECO:0000256" key="1">
    <source>
        <dbReference type="SAM" id="SignalP"/>
    </source>
</evidence>
<dbReference type="Gene3D" id="2.40.50.320">
    <property type="entry name" value="Copper binding periplasmic protein CusF"/>
    <property type="match status" value="1"/>
</dbReference>
<feature type="signal peptide" evidence="1">
    <location>
        <begin position="1"/>
        <end position="21"/>
    </location>
</feature>
<organism evidence="2 3">
    <name type="scientific">Rhodanobacter thiooxydans</name>
    <dbReference type="NCBI Taxonomy" id="416169"/>
    <lineage>
        <taxon>Bacteria</taxon>
        <taxon>Pseudomonadati</taxon>
        <taxon>Pseudomonadota</taxon>
        <taxon>Gammaproteobacteria</taxon>
        <taxon>Lysobacterales</taxon>
        <taxon>Rhodanobacteraceae</taxon>
        <taxon>Rhodanobacter</taxon>
    </lineage>
</organism>
<reference evidence="2 3" key="1">
    <citation type="journal article" date="2016" name="MBio">
        <title>Lateral Gene Transfer in a Heavy Metal-Contaminated-Groundwater Microbial Community.</title>
        <authorList>
            <person name="Hemme C.L."/>
            <person name="Green S.J."/>
            <person name="Rishishwar L."/>
            <person name="Prakash O."/>
            <person name="Pettenato A."/>
            <person name="Chakraborty R."/>
            <person name="Deutschbauer A.M."/>
            <person name="Van Nostrand J.D."/>
            <person name="Wu L."/>
            <person name="He Z."/>
            <person name="Jordan I.K."/>
            <person name="Hazen T.C."/>
            <person name="Arkin A.P."/>
            <person name="Kostka J.E."/>
            <person name="Zhou J."/>
        </authorList>
    </citation>
    <scope>NUCLEOTIDE SEQUENCE [LARGE SCALE GENOMIC DNA]</scope>
    <source>
        <strain evidence="2 3">FW104-T7</strain>
    </source>
</reference>
<dbReference type="Proteomes" id="UP000076131">
    <property type="component" value="Unassembled WGS sequence"/>
</dbReference>
<comment type="caution">
    <text evidence="2">The sequence shown here is derived from an EMBL/GenBank/DDBJ whole genome shotgun (WGS) entry which is preliminary data.</text>
</comment>
<dbReference type="InterPro" id="IPR042230">
    <property type="entry name" value="CusF_sf"/>
</dbReference>
<keyword evidence="3" id="KW-1185">Reference proteome</keyword>
<dbReference type="STRING" id="416169.RHOFW104T7_17240"/>
<dbReference type="EMBL" id="LVJS01000054">
    <property type="protein sequence ID" value="KZC22564.1"/>
    <property type="molecule type" value="Genomic_DNA"/>
</dbReference>
<evidence type="ECO:0000313" key="3">
    <source>
        <dbReference type="Proteomes" id="UP000076131"/>
    </source>
</evidence>
<protein>
    <submittedName>
        <fullName evidence="2">Copper-binding protein</fullName>
    </submittedName>
</protein>
<keyword evidence="1" id="KW-0732">Signal</keyword>
<sequence length="116" mass="12212">MKKPCITLAITAALFTAPVFANPQQMDPNMPGMAGMHEATPADVQGVGVVKAVDTTKGTLTLQHEAIAAIGWPAMTMPFKVASPELLTHVKVGDKVQFTFHQASTGSTVTAIRPAR</sequence>
<dbReference type="eggNOG" id="COG5569">
    <property type="taxonomic scope" value="Bacteria"/>
</dbReference>